<evidence type="ECO:0000313" key="16">
    <source>
        <dbReference type="Proteomes" id="UP000594638"/>
    </source>
</evidence>
<evidence type="ECO:0000259" key="12">
    <source>
        <dbReference type="Pfam" id="PF00251"/>
    </source>
</evidence>
<dbReference type="OrthoDB" id="202537at2759"/>
<keyword evidence="11" id="KW-0812">Transmembrane</keyword>
<name>A0A8S0PQK6_OLEEU</name>
<evidence type="ECO:0000256" key="10">
    <source>
        <dbReference type="SAM" id="MobiDB-lite"/>
    </source>
</evidence>
<dbReference type="AlphaFoldDB" id="A0A8S0PQK6"/>
<dbReference type="InterPro" id="IPR050551">
    <property type="entry name" value="Fructan_Metab_Enzymes"/>
</dbReference>
<evidence type="ECO:0000256" key="4">
    <source>
        <dbReference type="ARBA" id="ARBA00022554"/>
    </source>
</evidence>
<comment type="subunit">
    <text evidence="8">May be present in two forms, a 70 kDa monomer and a heterodimer of the 30 kDa and 38 kDa subunits. The ratio of the levels of the two forms within cells appears to be regulated developmentally.</text>
</comment>
<evidence type="ECO:0000259" key="14">
    <source>
        <dbReference type="Pfam" id="PF11837"/>
    </source>
</evidence>
<proteinExistence type="inferred from homology"/>
<evidence type="ECO:0000256" key="2">
    <source>
        <dbReference type="ARBA" id="ARBA00009902"/>
    </source>
</evidence>
<evidence type="ECO:0000256" key="7">
    <source>
        <dbReference type="ARBA" id="ARBA00023295"/>
    </source>
</evidence>
<dbReference type="SMART" id="SM00640">
    <property type="entry name" value="Glyco_32"/>
    <property type="match status" value="1"/>
</dbReference>
<dbReference type="InterPro" id="IPR023296">
    <property type="entry name" value="Glyco_hydro_beta-prop_sf"/>
</dbReference>
<keyword evidence="11" id="KW-0472">Membrane</keyword>
<dbReference type="SUPFAM" id="SSF49899">
    <property type="entry name" value="Concanavalin A-like lectins/glucanases"/>
    <property type="match status" value="1"/>
</dbReference>
<keyword evidence="6" id="KW-0325">Glycoprotein</keyword>
<dbReference type="Pfam" id="PF00251">
    <property type="entry name" value="Glyco_hydro_32N"/>
    <property type="match status" value="1"/>
</dbReference>
<evidence type="ECO:0000313" key="15">
    <source>
        <dbReference type="EMBL" id="CAA2956188.1"/>
    </source>
</evidence>
<feature type="transmembrane region" description="Helical" evidence="11">
    <location>
        <begin position="40"/>
        <end position="59"/>
    </location>
</feature>
<feature type="region of interest" description="Disordered" evidence="10">
    <location>
        <begin position="65"/>
        <end position="96"/>
    </location>
</feature>
<protein>
    <recommendedName>
        <fullName evidence="3">beta-fructofuranosidase</fullName>
        <ecNumber evidence="3">3.2.1.26</ecNumber>
    </recommendedName>
</protein>
<dbReference type="Proteomes" id="UP000594638">
    <property type="component" value="Unassembled WGS sequence"/>
</dbReference>
<dbReference type="CDD" id="cd18624">
    <property type="entry name" value="GH32_Fruct1-like"/>
    <property type="match status" value="1"/>
</dbReference>
<dbReference type="InterPro" id="IPR018053">
    <property type="entry name" value="Glyco_hydro_32_AS"/>
</dbReference>
<evidence type="ECO:0000256" key="9">
    <source>
        <dbReference type="RuleBase" id="RU362110"/>
    </source>
</evidence>
<dbReference type="InterPro" id="IPR013320">
    <property type="entry name" value="ConA-like_dom_sf"/>
</dbReference>
<evidence type="ECO:0000256" key="1">
    <source>
        <dbReference type="ARBA" id="ARBA00004410"/>
    </source>
</evidence>
<dbReference type="FunFam" id="2.115.10.20:FF:000001">
    <property type="entry name" value="Beta-fructofuranosidase, insoluble isoenzyme CWINV1"/>
    <property type="match status" value="1"/>
</dbReference>
<keyword evidence="4" id="KW-0926">Vacuole</keyword>
<reference evidence="15 16" key="1">
    <citation type="submission" date="2019-12" db="EMBL/GenBank/DDBJ databases">
        <authorList>
            <person name="Alioto T."/>
            <person name="Alioto T."/>
            <person name="Gomez Garrido J."/>
        </authorList>
    </citation>
    <scope>NUCLEOTIDE SEQUENCE [LARGE SCALE GENOMIC DNA]</scope>
</reference>
<feature type="compositionally biased region" description="Polar residues" evidence="10">
    <location>
        <begin position="65"/>
        <end position="81"/>
    </location>
</feature>
<keyword evidence="11" id="KW-1133">Transmembrane helix</keyword>
<dbReference type="InterPro" id="IPR021792">
    <property type="entry name" value="Beta-fructofuranosidase_N"/>
</dbReference>
<feature type="domain" description="Glycosyl hydrolase family 32 C-terminal" evidence="13">
    <location>
        <begin position="452"/>
        <end position="643"/>
    </location>
</feature>
<dbReference type="Gene3D" id="2.60.120.560">
    <property type="entry name" value="Exo-inulinase, domain 1"/>
    <property type="match status" value="1"/>
</dbReference>
<dbReference type="Gene3D" id="2.115.10.20">
    <property type="entry name" value="Glycosyl hydrolase domain, family 43"/>
    <property type="match status" value="1"/>
</dbReference>
<evidence type="ECO:0000256" key="8">
    <source>
        <dbReference type="ARBA" id="ARBA00062317"/>
    </source>
</evidence>
<dbReference type="GO" id="GO:0004564">
    <property type="term" value="F:beta-fructofuranosidase activity"/>
    <property type="evidence" value="ECO:0007669"/>
    <property type="project" value="UniProtKB-EC"/>
</dbReference>
<evidence type="ECO:0000256" key="3">
    <source>
        <dbReference type="ARBA" id="ARBA00012758"/>
    </source>
</evidence>
<keyword evidence="7 9" id="KW-0326">Glycosidase</keyword>
<evidence type="ECO:0000256" key="5">
    <source>
        <dbReference type="ARBA" id="ARBA00022801"/>
    </source>
</evidence>
<dbReference type="InterPro" id="IPR013189">
    <property type="entry name" value="Glyco_hydro_32_C"/>
</dbReference>
<feature type="region of interest" description="Disordered" evidence="10">
    <location>
        <begin position="1"/>
        <end position="31"/>
    </location>
</feature>
<dbReference type="Pfam" id="PF08244">
    <property type="entry name" value="Glyco_hydro_32C"/>
    <property type="match status" value="1"/>
</dbReference>
<feature type="domain" description="Glycosyl hydrolase family 32 N-terminal" evidence="12">
    <location>
        <begin position="130"/>
        <end position="449"/>
    </location>
</feature>
<dbReference type="SUPFAM" id="SSF75005">
    <property type="entry name" value="Arabinanase/levansucrase/invertase"/>
    <property type="match status" value="1"/>
</dbReference>
<dbReference type="GO" id="GO:0005975">
    <property type="term" value="P:carbohydrate metabolic process"/>
    <property type="evidence" value="ECO:0007669"/>
    <property type="project" value="InterPro"/>
</dbReference>
<comment type="subcellular location">
    <subcellularLocation>
        <location evidence="1">Vacuole lumen</location>
    </subcellularLocation>
</comment>
<comment type="caution">
    <text evidence="15">The sequence shown here is derived from an EMBL/GenBank/DDBJ whole genome shotgun (WGS) entry which is preliminary data.</text>
</comment>
<dbReference type="EC" id="3.2.1.26" evidence="3"/>
<organism evidence="15 16">
    <name type="scientific">Olea europaea subsp. europaea</name>
    <dbReference type="NCBI Taxonomy" id="158383"/>
    <lineage>
        <taxon>Eukaryota</taxon>
        <taxon>Viridiplantae</taxon>
        <taxon>Streptophyta</taxon>
        <taxon>Embryophyta</taxon>
        <taxon>Tracheophyta</taxon>
        <taxon>Spermatophyta</taxon>
        <taxon>Magnoliopsida</taxon>
        <taxon>eudicotyledons</taxon>
        <taxon>Gunneridae</taxon>
        <taxon>Pentapetalae</taxon>
        <taxon>asterids</taxon>
        <taxon>lamiids</taxon>
        <taxon>Lamiales</taxon>
        <taxon>Oleaceae</taxon>
        <taxon>Oleeae</taxon>
        <taxon>Olea</taxon>
    </lineage>
</organism>
<dbReference type="InterPro" id="IPR013148">
    <property type="entry name" value="Glyco_hydro_32_N"/>
</dbReference>
<dbReference type="PROSITE" id="PS00609">
    <property type="entry name" value="GLYCOSYL_HYDROL_F32"/>
    <property type="match status" value="1"/>
</dbReference>
<dbReference type="InterPro" id="IPR001362">
    <property type="entry name" value="Glyco_hydro_32"/>
</dbReference>
<dbReference type="Pfam" id="PF11837">
    <property type="entry name" value="INV_N"/>
    <property type="match status" value="1"/>
</dbReference>
<evidence type="ECO:0000259" key="13">
    <source>
        <dbReference type="Pfam" id="PF08244"/>
    </source>
</evidence>
<dbReference type="GO" id="GO:0005775">
    <property type="term" value="C:vacuolar lumen"/>
    <property type="evidence" value="ECO:0007669"/>
    <property type="project" value="UniProtKB-SubCell"/>
</dbReference>
<evidence type="ECO:0000256" key="11">
    <source>
        <dbReference type="SAM" id="Phobius"/>
    </source>
</evidence>
<keyword evidence="5 9" id="KW-0378">Hydrolase</keyword>
<gene>
    <name evidence="15" type="ORF">OLEA9_A120854</name>
</gene>
<dbReference type="EMBL" id="CACTIH010000177">
    <property type="protein sequence ID" value="CAA2956188.1"/>
    <property type="molecule type" value="Genomic_DNA"/>
</dbReference>
<dbReference type="Gramene" id="OE9A120854T3">
    <property type="protein sequence ID" value="OE9A120854C3"/>
    <property type="gene ID" value="OE9A120854"/>
</dbReference>
<sequence>MANNSSRAPLRDLERATSYTPIPDQPPTFIPAGNRRSKKLFASIFFSSVFFISLILLFINQQPESQTNVNGSNQEKSTFTPISPAARSTPPSRGVSQAVSEKTFRAIGVDENVSYPWTNAMLSWQRTAYHFQPEHNWMNDPNGPLFHKGWYHLFYQYNPYSAVWGNITWGHAVSKDLIHWLYLPFAMVPDHWYDFNGVWTGSATILPDGQIVMLYTGNTVDGVQVQCLAYPANLSDPLLLDWIKYPGNPVLVPPPGIGVEDFRDPTTAWLSPDRDRWRITIGSKVNQTGISIVYETVDFKSYELLDGVLHGVPGTGMWECVDFYPISMTEANWRDTSVNIRDIKHVLKASVKDLTSDYYALGTYNPFENKWTPDDQELDVGIGLRYDYGKYYASKTFFDQNKKRRILWGWIKETDNEADDIMKGWASVQSIPRTIVFDKKTGSNILQWPVTEVEDLRSEVVEFNSVKLGPGSIAPLEVDTASQLDIVALFDIDKDAVEETVEADVVYNCPTNGGAANRGKLGPFGIVVLADETLSEGTPIYFYAIKGASGEVETHFCADELRSSKAPEVDRVVYGSKVPVLNGEKYSLRSLVDHSIVESFAQGGRTVITSRIYPTKVINGASRVFLFNNATGVNVTASVKIWKMDSANIRHFPFDRL</sequence>
<evidence type="ECO:0000256" key="6">
    <source>
        <dbReference type="ARBA" id="ARBA00023180"/>
    </source>
</evidence>
<keyword evidence="16" id="KW-1185">Reference proteome</keyword>
<dbReference type="FunFam" id="2.60.120.560:FF:000002">
    <property type="entry name" value="Beta-fructofuranosidase, insoluble isoenzyme CWINV1"/>
    <property type="match status" value="1"/>
</dbReference>
<dbReference type="PANTHER" id="PTHR31953">
    <property type="entry name" value="BETA-FRUCTOFURANOSIDASE, INSOLUBLE ISOENZYME CWINV1-RELATED"/>
    <property type="match status" value="1"/>
</dbReference>
<feature type="domain" description="Beta-fructofuranosidase N-terminal" evidence="14">
    <location>
        <begin position="18"/>
        <end position="122"/>
    </location>
</feature>
<comment type="similarity">
    <text evidence="2 9">Belongs to the glycosyl hydrolase 32 family.</text>
</comment>
<accession>A0A8S0PQK6</accession>